<organism evidence="2">
    <name type="scientific">hydrothermal vent metagenome</name>
    <dbReference type="NCBI Taxonomy" id="652676"/>
    <lineage>
        <taxon>unclassified sequences</taxon>
        <taxon>metagenomes</taxon>
        <taxon>ecological metagenomes</taxon>
    </lineage>
</organism>
<reference evidence="2" key="1">
    <citation type="submission" date="2018-06" db="EMBL/GenBank/DDBJ databases">
        <authorList>
            <person name="Zhirakovskaya E."/>
        </authorList>
    </citation>
    <scope>NUCLEOTIDE SEQUENCE</scope>
</reference>
<proteinExistence type="predicted"/>
<evidence type="ECO:0000256" key="1">
    <source>
        <dbReference type="SAM" id="MobiDB-lite"/>
    </source>
</evidence>
<evidence type="ECO:0000313" key="2">
    <source>
        <dbReference type="EMBL" id="VAW63772.1"/>
    </source>
</evidence>
<accession>A0A3B0XKI3</accession>
<gene>
    <name evidence="2" type="ORF">MNBD_GAMMA09-1774</name>
</gene>
<sequence length="142" mass="15714">MGVVGNDSTNDEFVQIRIPADTPPGRYCIAARWDWQQLRGRGRVPTTTYLRGPANLVVRDASSGQTGGVTLYEPESSSDSSEYRQPGQPISAVETNPSEYTMWVENTQRGDNACNEMHAQPGAVLTITRQTVRSVLTEIRRD</sequence>
<feature type="region of interest" description="Disordered" evidence="1">
    <location>
        <begin position="61"/>
        <end position="93"/>
    </location>
</feature>
<name>A0A3B0XKI3_9ZZZZ</name>
<protein>
    <submittedName>
        <fullName evidence="2">Uncharacterized protein</fullName>
    </submittedName>
</protein>
<dbReference type="EMBL" id="UOFI01000048">
    <property type="protein sequence ID" value="VAW63772.1"/>
    <property type="molecule type" value="Genomic_DNA"/>
</dbReference>
<dbReference type="AlphaFoldDB" id="A0A3B0XKI3"/>